<sequence length="346" mass="38134">MNRIIAVIVNFLFFNVSAQEYQPRNITSIEIQNFKRDSTSIRAIQAVDGACVFYAGSRGNLGFTTNTGNTWTPIPIQFRDSLLPNFRSLGFNGTDYFAITIENPALLYKISKGIATLKYQEMHENVFYDALTFFEDAVHGIAVGDPTADCASILTTEDRGETWHKIPCEKLPKILKGEAFFAASNTNIKTIGSTVWIASGGTAARILKSTDYGLTWEIYETPIIQGIGPQGIYSIDFYDDKNGIIIGGDYSKPMENVANKASTTDGGKTWTILANGKHPNYKSCVQYVPNTAGKEVFAVGKTGISYSKDGGNSWVEVSKERYYTIQFTDKNTAWLGGDGKIGKFKL</sequence>
<organism evidence="1 2">
    <name type="scientific">Polaribacter irgensii 23-P</name>
    <dbReference type="NCBI Taxonomy" id="313594"/>
    <lineage>
        <taxon>Bacteria</taxon>
        <taxon>Pseudomonadati</taxon>
        <taxon>Bacteroidota</taxon>
        <taxon>Flavobacteriia</taxon>
        <taxon>Flavobacteriales</taxon>
        <taxon>Flavobacteriaceae</taxon>
    </lineage>
</organism>
<dbReference type="eggNOG" id="COG4447">
    <property type="taxonomic scope" value="Bacteria"/>
</dbReference>
<evidence type="ECO:0000313" key="2">
    <source>
        <dbReference type="Proteomes" id="UP000003053"/>
    </source>
</evidence>
<dbReference type="PANTHER" id="PTHR47199">
    <property type="entry name" value="PHOTOSYSTEM II STABILITY/ASSEMBLY FACTOR HCF136, CHLOROPLASTIC"/>
    <property type="match status" value="1"/>
</dbReference>
<dbReference type="CDD" id="cd15482">
    <property type="entry name" value="Sialidase_non-viral"/>
    <property type="match status" value="1"/>
</dbReference>
<dbReference type="OrthoDB" id="9813892at2"/>
<dbReference type="PANTHER" id="PTHR47199:SF2">
    <property type="entry name" value="PHOTOSYSTEM II STABILITY_ASSEMBLY FACTOR HCF136, CHLOROPLASTIC"/>
    <property type="match status" value="1"/>
</dbReference>
<dbReference type="InterPro" id="IPR036278">
    <property type="entry name" value="Sialidase_sf"/>
</dbReference>
<accession>A4C0P9</accession>
<dbReference type="RefSeq" id="WP_004570660.1">
    <property type="nucleotide sequence ID" value="NZ_CH724148.1"/>
</dbReference>
<dbReference type="EMBL" id="AAOG01000002">
    <property type="protein sequence ID" value="EAR12992.1"/>
    <property type="molecule type" value="Genomic_DNA"/>
</dbReference>
<dbReference type="Proteomes" id="UP000003053">
    <property type="component" value="Unassembled WGS sequence"/>
</dbReference>
<dbReference type="InterPro" id="IPR015943">
    <property type="entry name" value="WD40/YVTN_repeat-like_dom_sf"/>
</dbReference>
<name>A4C0P9_9FLAO</name>
<evidence type="ECO:0000313" key="1">
    <source>
        <dbReference type="EMBL" id="EAR12992.1"/>
    </source>
</evidence>
<keyword evidence="2" id="KW-1185">Reference proteome</keyword>
<reference evidence="1 2" key="1">
    <citation type="submission" date="2006-02" db="EMBL/GenBank/DDBJ databases">
        <authorList>
            <person name="Murray A."/>
            <person name="Staley J."/>
            <person name="Ferriera S."/>
            <person name="Johnson J."/>
            <person name="Kravitz S."/>
            <person name="Halpern A."/>
            <person name="Remington K."/>
            <person name="Beeson K."/>
            <person name="Tran B."/>
            <person name="Rogers Y.-H."/>
            <person name="Friedman R."/>
            <person name="Venter J.C."/>
        </authorList>
    </citation>
    <scope>NUCLEOTIDE SEQUENCE [LARGE SCALE GENOMIC DNA]</scope>
    <source>
        <strain evidence="1 2">23-P</strain>
    </source>
</reference>
<comment type="caution">
    <text evidence="1">The sequence shown here is derived from an EMBL/GenBank/DDBJ whole genome shotgun (WGS) entry which is preliminary data.</text>
</comment>
<dbReference type="STRING" id="313594.PI23P_10200"/>
<proteinExistence type="predicted"/>
<dbReference type="AlphaFoldDB" id="A4C0P9"/>
<dbReference type="HOGENOM" id="CLU_064269_0_0_10"/>
<protein>
    <submittedName>
        <fullName evidence="1">Putative oxidoreductase</fullName>
    </submittedName>
</protein>
<dbReference type="Gene3D" id="2.130.10.10">
    <property type="entry name" value="YVTN repeat-like/Quinoprotein amine dehydrogenase"/>
    <property type="match status" value="1"/>
</dbReference>
<dbReference type="SUPFAM" id="SSF50939">
    <property type="entry name" value="Sialidases"/>
    <property type="match status" value="1"/>
</dbReference>
<gene>
    <name evidence="1" type="ORF">PI23P_10200</name>
</gene>